<dbReference type="OrthoDB" id="153074at2759"/>
<dbReference type="PANTHER" id="PTHR44085">
    <property type="entry name" value="SEPIAPTERIN REDUCTASE"/>
    <property type="match status" value="1"/>
</dbReference>
<dbReference type="PANTHER" id="PTHR44085:SF2">
    <property type="entry name" value="SEPIAPTERIN REDUCTASE"/>
    <property type="match status" value="1"/>
</dbReference>
<dbReference type="InterPro" id="IPR006393">
    <property type="entry name" value="Sepiapterin_red"/>
</dbReference>
<dbReference type="Pfam" id="PF00106">
    <property type="entry name" value="adh_short"/>
    <property type="match status" value="1"/>
</dbReference>
<proteinExistence type="inferred from homology"/>
<name>A0A8J4YBQ8_CHIOP</name>
<evidence type="ECO:0000256" key="4">
    <source>
        <dbReference type="ARBA" id="ARBA00019170"/>
    </source>
</evidence>
<reference evidence="9" key="1">
    <citation type="submission" date="2020-07" db="EMBL/GenBank/DDBJ databases">
        <title>The High-quality genome of the commercially important snow crab, Chionoecetes opilio.</title>
        <authorList>
            <person name="Jeong J.-H."/>
            <person name="Ryu S."/>
        </authorList>
    </citation>
    <scope>NUCLEOTIDE SEQUENCE</scope>
    <source>
        <strain evidence="9">MADBK_172401_WGS</strain>
        <tissue evidence="9">Digestive gland</tissue>
    </source>
</reference>
<dbReference type="InterPro" id="IPR036291">
    <property type="entry name" value="NAD(P)-bd_dom_sf"/>
</dbReference>
<evidence type="ECO:0000256" key="8">
    <source>
        <dbReference type="SAM" id="Phobius"/>
    </source>
</evidence>
<dbReference type="GO" id="GO:0004757">
    <property type="term" value="F:sepiapterin reductase (NADP+) activity"/>
    <property type="evidence" value="ECO:0007669"/>
    <property type="project" value="UniProtKB-EC"/>
</dbReference>
<feature type="transmembrane region" description="Helical" evidence="8">
    <location>
        <begin position="12"/>
        <end position="33"/>
    </location>
</feature>
<dbReference type="PRINTS" id="PR00081">
    <property type="entry name" value="GDHRDH"/>
</dbReference>
<evidence type="ECO:0000256" key="3">
    <source>
        <dbReference type="ARBA" id="ARBA00013075"/>
    </source>
</evidence>
<keyword evidence="8" id="KW-1133">Transmembrane helix</keyword>
<evidence type="ECO:0000256" key="7">
    <source>
        <dbReference type="ARBA" id="ARBA00023002"/>
    </source>
</evidence>
<protein>
    <recommendedName>
        <fullName evidence="4">Sepiapterin reductase</fullName>
        <ecNumber evidence="3">1.1.1.153</ecNumber>
    </recommendedName>
</protein>
<keyword evidence="5" id="KW-0963">Cytoplasm</keyword>
<evidence type="ECO:0000256" key="2">
    <source>
        <dbReference type="ARBA" id="ARBA00010483"/>
    </source>
</evidence>
<dbReference type="EC" id="1.1.1.153" evidence="3"/>
<evidence type="ECO:0000313" key="9">
    <source>
        <dbReference type="EMBL" id="KAG0718430.1"/>
    </source>
</evidence>
<keyword evidence="6" id="KW-0521">NADP</keyword>
<sequence>MSGGSSGSVAGPWWVVVTGASQGFGAAICMGLAPLLPRGSKLLGVARSQEGLTNTAAAVNKINPNATFISIMMDLETATTLDLEAALKRHLGAGQPTPPGQALVFHNAGSLGALKYLREMDDSAHASSYFNLNISSVIRLNAAFLRVTSALPAKVAVKIIHIISLAALEPFKSWGLYCTAKAGREMLFRVLAAENPALRVLSYSPGALDNDMQVKARTETQDKDIRDIMSSLKAEGKLLPCITSANKLLHILDKDQFKSGEHIDYSDA</sequence>
<evidence type="ECO:0000256" key="5">
    <source>
        <dbReference type="ARBA" id="ARBA00022490"/>
    </source>
</evidence>
<keyword evidence="10" id="KW-1185">Reference proteome</keyword>
<dbReference type="GO" id="GO:0005737">
    <property type="term" value="C:cytoplasm"/>
    <property type="evidence" value="ECO:0007669"/>
    <property type="project" value="UniProtKB-SubCell"/>
</dbReference>
<comment type="similarity">
    <text evidence="2">Belongs to the sepiapterin reductase family.</text>
</comment>
<organism evidence="9 10">
    <name type="scientific">Chionoecetes opilio</name>
    <name type="common">Atlantic snow crab</name>
    <name type="synonym">Cancer opilio</name>
    <dbReference type="NCBI Taxonomy" id="41210"/>
    <lineage>
        <taxon>Eukaryota</taxon>
        <taxon>Metazoa</taxon>
        <taxon>Ecdysozoa</taxon>
        <taxon>Arthropoda</taxon>
        <taxon>Crustacea</taxon>
        <taxon>Multicrustacea</taxon>
        <taxon>Malacostraca</taxon>
        <taxon>Eumalacostraca</taxon>
        <taxon>Eucarida</taxon>
        <taxon>Decapoda</taxon>
        <taxon>Pleocyemata</taxon>
        <taxon>Brachyura</taxon>
        <taxon>Eubrachyura</taxon>
        <taxon>Majoidea</taxon>
        <taxon>Majidae</taxon>
        <taxon>Chionoecetes</taxon>
    </lineage>
</organism>
<keyword evidence="7" id="KW-0560">Oxidoreductase</keyword>
<dbReference type="SUPFAM" id="SSF51735">
    <property type="entry name" value="NAD(P)-binding Rossmann-fold domains"/>
    <property type="match status" value="1"/>
</dbReference>
<evidence type="ECO:0000256" key="1">
    <source>
        <dbReference type="ARBA" id="ARBA00004496"/>
    </source>
</evidence>
<comment type="caution">
    <text evidence="9">The sequence shown here is derived from an EMBL/GenBank/DDBJ whole genome shotgun (WGS) entry which is preliminary data.</text>
</comment>
<dbReference type="NCBIfam" id="TIGR01500">
    <property type="entry name" value="sepiapter_red"/>
    <property type="match status" value="1"/>
</dbReference>
<gene>
    <name evidence="9" type="primary">SPR_0</name>
    <name evidence="9" type="ORF">GWK47_052442</name>
</gene>
<dbReference type="AlphaFoldDB" id="A0A8J4YBQ8"/>
<evidence type="ECO:0000313" key="10">
    <source>
        <dbReference type="Proteomes" id="UP000770661"/>
    </source>
</evidence>
<dbReference type="Gene3D" id="3.40.50.720">
    <property type="entry name" value="NAD(P)-binding Rossmann-like Domain"/>
    <property type="match status" value="1"/>
</dbReference>
<dbReference type="Proteomes" id="UP000770661">
    <property type="component" value="Unassembled WGS sequence"/>
</dbReference>
<accession>A0A8J4YBQ8</accession>
<dbReference type="GO" id="GO:0006729">
    <property type="term" value="P:tetrahydrobiopterin biosynthetic process"/>
    <property type="evidence" value="ECO:0007669"/>
    <property type="project" value="InterPro"/>
</dbReference>
<dbReference type="EMBL" id="JACEEZ010016085">
    <property type="protein sequence ID" value="KAG0718430.1"/>
    <property type="molecule type" value="Genomic_DNA"/>
</dbReference>
<dbReference type="InterPro" id="IPR051721">
    <property type="entry name" value="Biopterin_syn/organic_redct"/>
</dbReference>
<comment type="subcellular location">
    <subcellularLocation>
        <location evidence="1">Cytoplasm</location>
    </subcellularLocation>
</comment>
<dbReference type="InterPro" id="IPR002347">
    <property type="entry name" value="SDR_fam"/>
</dbReference>
<keyword evidence="8" id="KW-0472">Membrane</keyword>
<keyword evidence="8" id="KW-0812">Transmembrane</keyword>
<evidence type="ECO:0000256" key="6">
    <source>
        <dbReference type="ARBA" id="ARBA00022857"/>
    </source>
</evidence>